<dbReference type="EMBL" id="JAJEKE010000016">
    <property type="protein sequence ID" value="MCQ1530900.1"/>
    <property type="molecule type" value="Genomic_DNA"/>
</dbReference>
<reference evidence="4 5" key="1">
    <citation type="submission" date="2021-10" db="EMBL/GenBank/DDBJ databases">
        <title>Lutispora strain m25 sp. nov., a thermophilic, non-spore-forming bacterium isolated from a lab-scale methanogenic bioreactor digesting anaerobic sludge.</title>
        <authorList>
            <person name="El Houari A."/>
            <person name="Mcdonald J."/>
        </authorList>
    </citation>
    <scope>NUCLEOTIDE SEQUENCE [LARGE SCALE GENOMIC DNA]</scope>
    <source>
        <strain evidence="5">m25</strain>
    </source>
</reference>
<dbReference type="InterPro" id="IPR051796">
    <property type="entry name" value="ISF_SsuE-like"/>
</dbReference>
<keyword evidence="1" id="KW-0285">Flavoprotein</keyword>
<keyword evidence="5" id="KW-1185">Reference proteome</keyword>
<dbReference type="Pfam" id="PF03358">
    <property type="entry name" value="FMN_red"/>
    <property type="match status" value="1"/>
</dbReference>
<evidence type="ECO:0000256" key="2">
    <source>
        <dbReference type="ARBA" id="ARBA00022643"/>
    </source>
</evidence>
<dbReference type="Proteomes" id="UP001651880">
    <property type="component" value="Unassembled WGS sequence"/>
</dbReference>
<name>A0ABT1NHZ9_9FIRM</name>
<dbReference type="InterPro" id="IPR005025">
    <property type="entry name" value="FMN_Rdtase-like_dom"/>
</dbReference>
<evidence type="ECO:0000313" key="5">
    <source>
        <dbReference type="Proteomes" id="UP001651880"/>
    </source>
</evidence>
<keyword evidence="2" id="KW-0288">FMN</keyword>
<comment type="caution">
    <text evidence="4">The sequence shown here is derived from an EMBL/GenBank/DDBJ whole genome shotgun (WGS) entry which is preliminary data.</text>
</comment>
<evidence type="ECO:0000256" key="1">
    <source>
        <dbReference type="ARBA" id="ARBA00022630"/>
    </source>
</evidence>
<accession>A0ABT1NHZ9</accession>
<proteinExistence type="predicted"/>
<protein>
    <submittedName>
        <fullName evidence="4">Flavodoxin family protein</fullName>
    </submittedName>
</protein>
<sequence>MKNILAIYGSHRRGQNSDTLLDTLLKGMEAEATSVKKLYVAALKIKPCLACDHCYKDAKCIIKDDMQSIYEDFERADIVITATPIYFNTVSSGLKTLIDRCQSIWSGKYILGKSPISRKKRLGHVICTAGSTMADEDFDCTIKVLDMFYKCINAELTGKTLVADTDKLHVKDNKDLLDAMLDKGRDILEGF</sequence>
<dbReference type="InterPro" id="IPR029039">
    <property type="entry name" value="Flavoprotein-like_sf"/>
</dbReference>
<dbReference type="PANTHER" id="PTHR43278">
    <property type="entry name" value="NAD(P)H-DEPENDENT FMN-CONTAINING OXIDOREDUCTASE YWQN-RELATED"/>
    <property type="match status" value="1"/>
</dbReference>
<dbReference type="RefSeq" id="WP_255228421.1">
    <property type="nucleotide sequence ID" value="NZ_JAJEKE010000016.1"/>
</dbReference>
<dbReference type="Gene3D" id="3.40.50.360">
    <property type="match status" value="1"/>
</dbReference>
<organism evidence="4 5">
    <name type="scientific">Lutispora saccharofermentans</name>
    <dbReference type="NCBI Taxonomy" id="3024236"/>
    <lineage>
        <taxon>Bacteria</taxon>
        <taxon>Bacillati</taxon>
        <taxon>Bacillota</taxon>
        <taxon>Clostridia</taxon>
        <taxon>Lutisporales</taxon>
        <taxon>Lutisporaceae</taxon>
        <taxon>Lutispora</taxon>
    </lineage>
</organism>
<dbReference type="PANTHER" id="PTHR43278:SF2">
    <property type="entry name" value="IRON-SULFUR FLAVOPROTEIN"/>
    <property type="match status" value="1"/>
</dbReference>
<dbReference type="SUPFAM" id="SSF52218">
    <property type="entry name" value="Flavoproteins"/>
    <property type="match status" value="1"/>
</dbReference>
<feature type="domain" description="NADPH-dependent FMN reductase-like" evidence="3">
    <location>
        <begin position="3"/>
        <end position="111"/>
    </location>
</feature>
<evidence type="ECO:0000259" key="3">
    <source>
        <dbReference type="Pfam" id="PF03358"/>
    </source>
</evidence>
<evidence type="ECO:0000313" key="4">
    <source>
        <dbReference type="EMBL" id="MCQ1530900.1"/>
    </source>
</evidence>
<gene>
    <name evidence="4" type="ORF">LJD61_15310</name>
</gene>